<name>A0A9Q3ICU5_9BASI</name>
<evidence type="ECO:0000313" key="1">
    <source>
        <dbReference type="EMBL" id="MBW0536783.1"/>
    </source>
</evidence>
<comment type="caution">
    <text evidence="1">The sequence shown here is derived from an EMBL/GenBank/DDBJ whole genome shotgun (WGS) entry which is preliminary data.</text>
</comment>
<accession>A0A9Q3ICU5</accession>
<reference evidence="1" key="1">
    <citation type="submission" date="2021-03" db="EMBL/GenBank/DDBJ databases">
        <title>Draft genome sequence of rust myrtle Austropuccinia psidii MF-1, a brazilian biotype.</title>
        <authorList>
            <person name="Quecine M.C."/>
            <person name="Pachon D.M.R."/>
            <person name="Bonatelli M.L."/>
            <person name="Correr F.H."/>
            <person name="Franceschini L.M."/>
            <person name="Leite T.F."/>
            <person name="Margarido G.R.A."/>
            <person name="Almeida C.A."/>
            <person name="Ferrarezi J.A."/>
            <person name="Labate C.A."/>
        </authorList>
    </citation>
    <scope>NUCLEOTIDE SEQUENCE</scope>
    <source>
        <strain evidence="1">MF-1</strain>
    </source>
</reference>
<protein>
    <submittedName>
        <fullName evidence="1">Uncharacterized protein</fullName>
    </submittedName>
</protein>
<keyword evidence="2" id="KW-1185">Reference proteome</keyword>
<proteinExistence type="predicted"/>
<sequence>MFSAFRAGPLFATQLTLSLDQAVRVCVSIYESLGFKTTNFFPLTSRRDSHFLFVVDALLDCETWESAHSRIGYDCETTSCNPPQFKACYEPKKSGKYYVRNSQKPLHVETMKSFKVRSVRNVAFAYAGSLPRYFDPNSAPDAICELKGSKAFCGSCSRLPP</sequence>
<dbReference type="EMBL" id="AVOT02041448">
    <property type="protein sequence ID" value="MBW0536783.1"/>
    <property type="molecule type" value="Genomic_DNA"/>
</dbReference>
<gene>
    <name evidence="1" type="ORF">O181_076498</name>
</gene>
<evidence type="ECO:0000313" key="2">
    <source>
        <dbReference type="Proteomes" id="UP000765509"/>
    </source>
</evidence>
<organism evidence="1 2">
    <name type="scientific">Austropuccinia psidii MF-1</name>
    <dbReference type="NCBI Taxonomy" id="1389203"/>
    <lineage>
        <taxon>Eukaryota</taxon>
        <taxon>Fungi</taxon>
        <taxon>Dikarya</taxon>
        <taxon>Basidiomycota</taxon>
        <taxon>Pucciniomycotina</taxon>
        <taxon>Pucciniomycetes</taxon>
        <taxon>Pucciniales</taxon>
        <taxon>Sphaerophragmiaceae</taxon>
        <taxon>Austropuccinia</taxon>
    </lineage>
</organism>
<dbReference type="Proteomes" id="UP000765509">
    <property type="component" value="Unassembled WGS sequence"/>
</dbReference>
<dbReference type="AlphaFoldDB" id="A0A9Q3ICU5"/>